<sequence>MLYSFHGKIFVEITVGYTLGLDLTTSRFFILKHPDGVGSNHMLSYADSGLYLVNAKGFQLTVWLHNLMGDDDDDDAGGWMLVDTFCVHEACKRVVGDRWVPRVGDCVDIVAVGDNAEFLFLVHEPSTAILYVHLRSRVVEKVYDKHAFGHIRIFPLMMIWPPVFPALNE</sequence>
<name>A0ACD5XCP8_AVESA</name>
<evidence type="ECO:0000313" key="2">
    <source>
        <dbReference type="Proteomes" id="UP001732700"/>
    </source>
</evidence>
<dbReference type="Proteomes" id="UP001732700">
    <property type="component" value="Chromosome 4D"/>
</dbReference>
<protein>
    <submittedName>
        <fullName evidence="1">Uncharacterized protein</fullName>
    </submittedName>
</protein>
<dbReference type="EnsemblPlants" id="AVESA.00010b.r2.4DG0774060.1">
    <property type="protein sequence ID" value="AVESA.00010b.r2.4DG0774060.1.CDS.1"/>
    <property type="gene ID" value="AVESA.00010b.r2.4DG0774060"/>
</dbReference>
<evidence type="ECO:0000313" key="1">
    <source>
        <dbReference type="EnsemblPlants" id="AVESA.00010b.r2.4DG0774060.1.CDS.1"/>
    </source>
</evidence>
<keyword evidence="2" id="KW-1185">Reference proteome</keyword>
<reference evidence="1" key="2">
    <citation type="submission" date="2025-09" db="UniProtKB">
        <authorList>
            <consortium name="EnsemblPlants"/>
        </authorList>
    </citation>
    <scope>IDENTIFICATION</scope>
</reference>
<reference evidence="1" key="1">
    <citation type="submission" date="2021-05" db="EMBL/GenBank/DDBJ databases">
        <authorList>
            <person name="Scholz U."/>
            <person name="Mascher M."/>
            <person name="Fiebig A."/>
        </authorList>
    </citation>
    <scope>NUCLEOTIDE SEQUENCE [LARGE SCALE GENOMIC DNA]</scope>
</reference>
<proteinExistence type="predicted"/>
<organism evidence="1 2">
    <name type="scientific">Avena sativa</name>
    <name type="common">Oat</name>
    <dbReference type="NCBI Taxonomy" id="4498"/>
    <lineage>
        <taxon>Eukaryota</taxon>
        <taxon>Viridiplantae</taxon>
        <taxon>Streptophyta</taxon>
        <taxon>Embryophyta</taxon>
        <taxon>Tracheophyta</taxon>
        <taxon>Spermatophyta</taxon>
        <taxon>Magnoliopsida</taxon>
        <taxon>Liliopsida</taxon>
        <taxon>Poales</taxon>
        <taxon>Poaceae</taxon>
        <taxon>BOP clade</taxon>
        <taxon>Pooideae</taxon>
        <taxon>Poodae</taxon>
        <taxon>Poeae</taxon>
        <taxon>Poeae Chloroplast Group 1 (Aveneae type)</taxon>
        <taxon>Aveninae</taxon>
        <taxon>Avena</taxon>
    </lineage>
</organism>
<accession>A0ACD5XCP8</accession>